<proteinExistence type="predicted"/>
<organism evidence="2 3">
    <name type="scientific">Pikeienuella piscinae</name>
    <dbReference type="NCBI Taxonomy" id="2748098"/>
    <lineage>
        <taxon>Bacteria</taxon>
        <taxon>Pseudomonadati</taxon>
        <taxon>Pseudomonadota</taxon>
        <taxon>Alphaproteobacteria</taxon>
        <taxon>Rhodobacterales</taxon>
        <taxon>Paracoccaceae</taxon>
        <taxon>Pikeienuella</taxon>
    </lineage>
</organism>
<dbReference type="PANTHER" id="PTHR38731">
    <property type="entry name" value="LIPL45-RELATED LIPOPROTEIN-RELATED"/>
    <property type="match status" value="1"/>
</dbReference>
<sequence length="172" mass="18152">MKVFIVTLALALVGSHADSSEVGQAIGKTGAVTPAALAILANQRRDLSRDVEVRFGERIETTVSGNAGFVFDDKTRLYVAENSSIQIDSYVYEGNGRIDLSMPKGIFRLASGKIGGKNITVRTGIAAIGLRGTVISVGTDPSQTVIYVEQGGADVQVGRRSIPVEQGESLRA</sequence>
<evidence type="ECO:0000313" key="3">
    <source>
        <dbReference type="Proteomes" id="UP000503336"/>
    </source>
</evidence>
<dbReference type="Gene3D" id="2.60.120.1440">
    <property type="match status" value="1"/>
</dbReference>
<keyword evidence="3" id="KW-1185">Reference proteome</keyword>
<dbReference type="RefSeq" id="WP_165102767.1">
    <property type="nucleotide sequence ID" value="NZ_CP049056.1"/>
</dbReference>
<protein>
    <recommendedName>
        <fullName evidence="1">FecR protein domain-containing protein</fullName>
    </recommendedName>
</protein>
<dbReference type="InterPro" id="IPR006860">
    <property type="entry name" value="FecR"/>
</dbReference>
<name>A0A7M3T6F3_9RHOB</name>
<evidence type="ECO:0000313" key="2">
    <source>
        <dbReference type="EMBL" id="QIE57584.1"/>
    </source>
</evidence>
<dbReference type="KEGG" id="hdh:G5B40_20310"/>
<evidence type="ECO:0000259" key="1">
    <source>
        <dbReference type="Pfam" id="PF04773"/>
    </source>
</evidence>
<dbReference type="Proteomes" id="UP000503336">
    <property type="component" value="Chromosome"/>
</dbReference>
<accession>A0A7M3T6F3</accession>
<reference evidence="2 3" key="1">
    <citation type="submission" date="2020-02" db="EMBL/GenBank/DDBJ databases">
        <title>complete genome sequence of Rhodobacteraceae bacterium.</title>
        <authorList>
            <person name="Park J."/>
            <person name="Kim Y.-S."/>
            <person name="Kim K.-H."/>
        </authorList>
    </citation>
    <scope>NUCLEOTIDE SEQUENCE [LARGE SCALE GENOMIC DNA]</scope>
    <source>
        <strain evidence="2 3">RR4-56</strain>
    </source>
</reference>
<gene>
    <name evidence="2" type="ORF">G5B40_20310</name>
</gene>
<feature type="domain" description="FecR protein" evidence="1">
    <location>
        <begin position="58"/>
        <end position="152"/>
    </location>
</feature>
<dbReference type="AlphaFoldDB" id="A0A7M3T6F3"/>
<dbReference type="Pfam" id="PF04773">
    <property type="entry name" value="FecR"/>
    <property type="match status" value="1"/>
</dbReference>
<dbReference type="EMBL" id="CP049056">
    <property type="protein sequence ID" value="QIE57584.1"/>
    <property type="molecule type" value="Genomic_DNA"/>
</dbReference>